<evidence type="ECO:0000256" key="12">
    <source>
        <dbReference type="PROSITE-ProRule" id="PRU00560"/>
    </source>
</evidence>
<evidence type="ECO:0000256" key="1">
    <source>
        <dbReference type="ARBA" id="ARBA00009922"/>
    </source>
</evidence>
<dbReference type="Pfam" id="PF00580">
    <property type="entry name" value="UvrD-helicase"/>
    <property type="match status" value="1"/>
</dbReference>
<dbReference type="GO" id="GO:0043138">
    <property type="term" value="F:3'-5' DNA helicase activity"/>
    <property type="evidence" value="ECO:0007669"/>
    <property type="project" value="UniProtKB-EC"/>
</dbReference>
<dbReference type="SUPFAM" id="SSF52540">
    <property type="entry name" value="P-loop containing nucleoside triphosphate hydrolases"/>
    <property type="match status" value="1"/>
</dbReference>
<dbReference type="Gene3D" id="1.10.486.10">
    <property type="entry name" value="PCRA, domain 4"/>
    <property type="match status" value="1"/>
</dbReference>
<dbReference type="Pfam" id="PF13361">
    <property type="entry name" value="UvrD_C"/>
    <property type="match status" value="1"/>
</dbReference>
<name>A0A5C6RFP0_9BACT</name>
<comment type="catalytic activity">
    <reaction evidence="11">
        <text>ATP + H2O = ADP + phosphate + H(+)</text>
        <dbReference type="Rhea" id="RHEA:13065"/>
        <dbReference type="ChEBI" id="CHEBI:15377"/>
        <dbReference type="ChEBI" id="CHEBI:15378"/>
        <dbReference type="ChEBI" id="CHEBI:30616"/>
        <dbReference type="ChEBI" id="CHEBI:43474"/>
        <dbReference type="ChEBI" id="CHEBI:456216"/>
        <dbReference type="EC" id="5.6.2.4"/>
    </reaction>
</comment>
<evidence type="ECO:0000256" key="4">
    <source>
        <dbReference type="ARBA" id="ARBA00022806"/>
    </source>
</evidence>
<dbReference type="PANTHER" id="PTHR11070:SF2">
    <property type="entry name" value="ATP-DEPENDENT DNA HELICASE SRS2"/>
    <property type="match status" value="1"/>
</dbReference>
<dbReference type="PROSITE" id="PS51198">
    <property type="entry name" value="UVRD_HELICASE_ATP_BIND"/>
    <property type="match status" value="1"/>
</dbReference>
<feature type="domain" description="UvrD-like helicase ATP-binding" evidence="13">
    <location>
        <begin position="7"/>
        <end position="312"/>
    </location>
</feature>
<gene>
    <name evidence="14" type="ORF">FRY97_20200</name>
</gene>
<dbReference type="PANTHER" id="PTHR11070">
    <property type="entry name" value="UVRD / RECB / PCRA DNA HELICASE FAMILY MEMBER"/>
    <property type="match status" value="1"/>
</dbReference>
<dbReference type="InterPro" id="IPR027417">
    <property type="entry name" value="P-loop_NTPase"/>
</dbReference>
<evidence type="ECO:0000313" key="14">
    <source>
        <dbReference type="EMBL" id="TXB60622.1"/>
    </source>
</evidence>
<keyword evidence="7" id="KW-0413">Isomerase</keyword>
<evidence type="ECO:0000256" key="8">
    <source>
        <dbReference type="ARBA" id="ARBA00034617"/>
    </source>
</evidence>
<dbReference type="GO" id="GO:0016887">
    <property type="term" value="F:ATP hydrolysis activity"/>
    <property type="evidence" value="ECO:0007669"/>
    <property type="project" value="RHEA"/>
</dbReference>
<reference evidence="14 15" key="1">
    <citation type="submission" date="2019-08" db="EMBL/GenBank/DDBJ databases">
        <title>Genome of Phaeodactylibacter luteus.</title>
        <authorList>
            <person name="Bowman J.P."/>
        </authorList>
    </citation>
    <scope>NUCLEOTIDE SEQUENCE [LARGE SCALE GENOMIC DNA]</scope>
    <source>
        <strain evidence="14 15">KCTC 42180</strain>
    </source>
</reference>
<dbReference type="GO" id="GO:0003677">
    <property type="term" value="F:DNA binding"/>
    <property type="evidence" value="ECO:0007669"/>
    <property type="project" value="UniProtKB-KW"/>
</dbReference>
<dbReference type="OrthoDB" id="9810135at2"/>
<dbReference type="RefSeq" id="WP_147169436.1">
    <property type="nucleotide sequence ID" value="NZ_VOOR01000072.1"/>
</dbReference>
<evidence type="ECO:0000256" key="6">
    <source>
        <dbReference type="ARBA" id="ARBA00023125"/>
    </source>
</evidence>
<dbReference type="GO" id="GO:0005524">
    <property type="term" value="F:ATP binding"/>
    <property type="evidence" value="ECO:0007669"/>
    <property type="project" value="UniProtKB-UniRule"/>
</dbReference>
<protein>
    <recommendedName>
        <fullName evidence="9">DNA 3'-5' helicase</fullName>
        <ecNumber evidence="9">5.6.2.4</ecNumber>
    </recommendedName>
    <alternativeName>
        <fullName evidence="10">DNA 3'-5' helicase II</fullName>
    </alternativeName>
</protein>
<keyword evidence="6" id="KW-0238">DNA-binding</keyword>
<comment type="catalytic activity">
    <reaction evidence="8">
        <text>Couples ATP hydrolysis with the unwinding of duplex DNA by translocating in the 3'-5' direction.</text>
        <dbReference type="EC" id="5.6.2.4"/>
    </reaction>
</comment>
<evidence type="ECO:0000313" key="15">
    <source>
        <dbReference type="Proteomes" id="UP000321580"/>
    </source>
</evidence>
<dbReference type="CDD" id="cd17932">
    <property type="entry name" value="DEXQc_UvrD"/>
    <property type="match status" value="1"/>
</dbReference>
<dbReference type="EC" id="5.6.2.4" evidence="9"/>
<evidence type="ECO:0000256" key="3">
    <source>
        <dbReference type="ARBA" id="ARBA00022801"/>
    </source>
</evidence>
<dbReference type="InterPro" id="IPR014016">
    <property type="entry name" value="UvrD-like_ATP-bd"/>
</dbReference>
<feature type="binding site" evidence="12">
    <location>
        <begin position="28"/>
        <end position="35"/>
    </location>
    <ligand>
        <name>ATP</name>
        <dbReference type="ChEBI" id="CHEBI:30616"/>
    </ligand>
</feature>
<dbReference type="Gene3D" id="3.40.50.300">
    <property type="entry name" value="P-loop containing nucleotide triphosphate hydrolases"/>
    <property type="match status" value="2"/>
</dbReference>
<evidence type="ECO:0000256" key="2">
    <source>
        <dbReference type="ARBA" id="ARBA00022741"/>
    </source>
</evidence>
<evidence type="ECO:0000256" key="11">
    <source>
        <dbReference type="ARBA" id="ARBA00048988"/>
    </source>
</evidence>
<keyword evidence="4 12" id="KW-0347">Helicase</keyword>
<dbReference type="InterPro" id="IPR013986">
    <property type="entry name" value="DExx_box_DNA_helicase_dom_sf"/>
</dbReference>
<keyword evidence="15" id="KW-1185">Reference proteome</keyword>
<keyword evidence="3 12" id="KW-0378">Hydrolase</keyword>
<dbReference type="Proteomes" id="UP000321580">
    <property type="component" value="Unassembled WGS sequence"/>
</dbReference>
<dbReference type="InterPro" id="IPR000212">
    <property type="entry name" value="DNA_helicase_UvrD/REP"/>
</dbReference>
<proteinExistence type="inferred from homology"/>
<dbReference type="EMBL" id="VOOR01000072">
    <property type="protein sequence ID" value="TXB60622.1"/>
    <property type="molecule type" value="Genomic_DNA"/>
</dbReference>
<accession>A0A5C6RFP0</accession>
<evidence type="ECO:0000256" key="5">
    <source>
        <dbReference type="ARBA" id="ARBA00022840"/>
    </source>
</evidence>
<evidence type="ECO:0000256" key="7">
    <source>
        <dbReference type="ARBA" id="ARBA00023235"/>
    </source>
</evidence>
<evidence type="ECO:0000256" key="9">
    <source>
        <dbReference type="ARBA" id="ARBA00034808"/>
    </source>
</evidence>
<sequence length="657" mass="75127">MSKQSLSPEQKAIVDQWLQSGEPMLVEASAGSGKTRVLTESVRQIIEGSPKSRSKILCLTFTNKAATEMQERLKDLSKVIKDRVFIGTTHAFALDIIKSRRHELGMDEMPTIIDKESDKKEIVSEVILSNPFLSRHYLNPTSEKITKHKTAAQYQADLLNKCISFISSKKQKLVSLDSDADSPPGRNWTPGKISLYKDYNDLLRNQNLIDYDDIILLAWKILNERPAVANLYSRIYEYVLVDEAQDLSFAQYEFIKALCGDKIRKVMMVGDANQAIHGYAGASSKFMTEVFVEDFNLKESQKVKIQYNYRSSDAVIELANELAGIHQNTVKSYYKGKVEFQVFDDEAAEANWIVKKVNDLIGREEEAYDGKLTLDKIAILGRNRFVFSTLIEKLKEDLALKDKFFLKKGTGILDPQSTTMKIFDLGIRVLSNQKAYLYFNQLIDVLDIPKEIEPTLSKDIQDLKRVLSESNLDYLPQEVFDCLIECWQSIDKDINKFPNVLDRVLKASQVVEEDYERDLIFNDVEEWKEAWGDYVRSVAANAKSVSDFRRFLAMGVTKTQSEHGLTLATVHTVKGLEFHVVFLIGMGQGTFPDYRAIRKGAIEEERNNAYVAVTRAKRELYVSYPMAKSVPWGVQRQPKSEFFRNKEFHQPIQVQPE</sequence>
<evidence type="ECO:0000256" key="10">
    <source>
        <dbReference type="ARBA" id="ARBA00034923"/>
    </source>
</evidence>
<dbReference type="Gene3D" id="1.10.10.160">
    <property type="match status" value="1"/>
</dbReference>
<evidence type="ECO:0000259" key="13">
    <source>
        <dbReference type="PROSITE" id="PS51198"/>
    </source>
</evidence>
<dbReference type="GO" id="GO:0000725">
    <property type="term" value="P:recombinational repair"/>
    <property type="evidence" value="ECO:0007669"/>
    <property type="project" value="TreeGrafter"/>
</dbReference>
<dbReference type="AlphaFoldDB" id="A0A5C6RFP0"/>
<comment type="similarity">
    <text evidence="1">Belongs to the helicase family. UvrD subfamily.</text>
</comment>
<organism evidence="14 15">
    <name type="scientific">Phaeodactylibacter luteus</name>
    <dbReference type="NCBI Taxonomy" id="1564516"/>
    <lineage>
        <taxon>Bacteria</taxon>
        <taxon>Pseudomonadati</taxon>
        <taxon>Bacteroidota</taxon>
        <taxon>Saprospiria</taxon>
        <taxon>Saprospirales</taxon>
        <taxon>Haliscomenobacteraceae</taxon>
        <taxon>Phaeodactylibacter</taxon>
    </lineage>
</organism>
<keyword evidence="2 12" id="KW-0547">Nucleotide-binding</keyword>
<dbReference type="InterPro" id="IPR014017">
    <property type="entry name" value="DNA_helicase_UvrD-like_C"/>
</dbReference>
<keyword evidence="5 12" id="KW-0067">ATP-binding</keyword>
<comment type="caution">
    <text evidence="14">The sequence shown here is derived from an EMBL/GenBank/DDBJ whole genome shotgun (WGS) entry which is preliminary data.</text>
</comment>